<dbReference type="SMART" id="SM01123">
    <property type="entry name" value="DBP10CT"/>
    <property type="match status" value="1"/>
</dbReference>
<name>A0ABQ6MC01_9STRA</name>
<feature type="domain" description="Helicase C-terminal" evidence="11">
    <location>
        <begin position="143"/>
        <end position="316"/>
    </location>
</feature>
<evidence type="ECO:0000259" key="11">
    <source>
        <dbReference type="PROSITE" id="PS51194"/>
    </source>
</evidence>
<dbReference type="PANTHER" id="PTHR47959:SF8">
    <property type="entry name" value="RNA HELICASE"/>
    <property type="match status" value="1"/>
</dbReference>
<evidence type="ECO:0000256" key="1">
    <source>
        <dbReference type="ARBA" id="ARBA00010379"/>
    </source>
</evidence>
<evidence type="ECO:0000256" key="3">
    <source>
        <dbReference type="ARBA" id="ARBA00022741"/>
    </source>
</evidence>
<keyword evidence="7" id="KW-0694">RNA-binding</keyword>
<evidence type="ECO:0000256" key="2">
    <source>
        <dbReference type="ARBA" id="ARBA00012552"/>
    </source>
</evidence>
<dbReference type="InterPro" id="IPR027417">
    <property type="entry name" value="P-loop_NTPase"/>
</dbReference>
<organism evidence="12 13">
    <name type="scientific">Tetraparma gracilis</name>
    <dbReference type="NCBI Taxonomy" id="2962635"/>
    <lineage>
        <taxon>Eukaryota</taxon>
        <taxon>Sar</taxon>
        <taxon>Stramenopiles</taxon>
        <taxon>Ochrophyta</taxon>
        <taxon>Bolidophyceae</taxon>
        <taxon>Parmales</taxon>
        <taxon>Triparmaceae</taxon>
        <taxon>Tetraparma</taxon>
    </lineage>
</organism>
<dbReference type="Pfam" id="PF00270">
    <property type="entry name" value="DEAD"/>
    <property type="match status" value="1"/>
</dbReference>
<evidence type="ECO:0000256" key="7">
    <source>
        <dbReference type="ARBA" id="ARBA00022884"/>
    </source>
</evidence>
<dbReference type="CDD" id="cd18787">
    <property type="entry name" value="SF2_C_DEAD"/>
    <property type="match status" value="1"/>
</dbReference>
<keyword evidence="6" id="KW-0067">ATP-binding</keyword>
<dbReference type="PANTHER" id="PTHR47959">
    <property type="entry name" value="ATP-DEPENDENT RNA HELICASE RHLE-RELATED"/>
    <property type="match status" value="1"/>
</dbReference>
<feature type="compositionally biased region" description="Gly residues" evidence="9">
    <location>
        <begin position="836"/>
        <end position="846"/>
    </location>
</feature>
<feature type="region of interest" description="Disordered" evidence="9">
    <location>
        <begin position="732"/>
        <end position="859"/>
    </location>
</feature>
<keyword evidence="4" id="KW-0378">Hydrolase</keyword>
<reference evidence="12 13" key="1">
    <citation type="journal article" date="2023" name="Commun. Biol.">
        <title>Genome analysis of Parmales, the sister group of diatoms, reveals the evolutionary specialization of diatoms from phago-mixotrophs to photoautotrophs.</title>
        <authorList>
            <person name="Ban H."/>
            <person name="Sato S."/>
            <person name="Yoshikawa S."/>
            <person name="Yamada K."/>
            <person name="Nakamura Y."/>
            <person name="Ichinomiya M."/>
            <person name="Sato N."/>
            <person name="Blanc-Mathieu R."/>
            <person name="Endo H."/>
            <person name="Kuwata A."/>
            <person name="Ogata H."/>
        </authorList>
    </citation>
    <scope>NUCLEOTIDE SEQUENCE [LARGE SCALE GENOMIC DNA]</scope>
</reference>
<dbReference type="Gene3D" id="3.40.50.300">
    <property type="entry name" value="P-loop containing nucleotide triphosphate hydrolases"/>
    <property type="match status" value="2"/>
</dbReference>
<dbReference type="SMART" id="SM00490">
    <property type="entry name" value="HELICc"/>
    <property type="match status" value="1"/>
</dbReference>
<comment type="catalytic activity">
    <reaction evidence="8">
        <text>ATP + H2O = ADP + phosphate + H(+)</text>
        <dbReference type="Rhea" id="RHEA:13065"/>
        <dbReference type="ChEBI" id="CHEBI:15377"/>
        <dbReference type="ChEBI" id="CHEBI:15378"/>
        <dbReference type="ChEBI" id="CHEBI:30616"/>
        <dbReference type="ChEBI" id="CHEBI:43474"/>
        <dbReference type="ChEBI" id="CHEBI:456216"/>
        <dbReference type="EC" id="3.6.4.13"/>
    </reaction>
</comment>
<evidence type="ECO:0000256" key="9">
    <source>
        <dbReference type="SAM" id="MobiDB-lite"/>
    </source>
</evidence>
<protein>
    <recommendedName>
        <fullName evidence="2">RNA helicase</fullName>
        <ecNumber evidence="2">3.6.4.13</ecNumber>
    </recommendedName>
</protein>
<evidence type="ECO:0000256" key="4">
    <source>
        <dbReference type="ARBA" id="ARBA00022801"/>
    </source>
</evidence>
<evidence type="ECO:0000256" key="8">
    <source>
        <dbReference type="ARBA" id="ARBA00047984"/>
    </source>
</evidence>
<dbReference type="Pfam" id="PF00271">
    <property type="entry name" value="Helicase_C"/>
    <property type="match status" value="1"/>
</dbReference>
<evidence type="ECO:0000259" key="10">
    <source>
        <dbReference type="PROSITE" id="PS51192"/>
    </source>
</evidence>
<dbReference type="InterPro" id="IPR014001">
    <property type="entry name" value="Helicase_ATP-bd"/>
</dbReference>
<gene>
    <name evidence="12" type="ORF">TeGR_g5594</name>
</gene>
<feature type="compositionally biased region" description="Pro residues" evidence="9">
    <location>
        <begin position="552"/>
        <end position="564"/>
    </location>
</feature>
<evidence type="ECO:0000256" key="6">
    <source>
        <dbReference type="ARBA" id="ARBA00022840"/>
    </source>
</evidence>
<dbReference type="SUPFAM" id="SSF52540">
    <property type="entry name" value="P-loop containing nucleoside triphosphate hydrolases"/>
    <property type="match status" value="1"/>
</dbReference>
<feature type="region of interest" description="Disordered" evidence="9">
    <location>
        <begin position="153"/>
        <end position="172"/>
    </location>
</feature>
<dbReference type="InterPro" id="IPR001650">
    <property type="entry name" value="Helicase_C-like"/>
</dbReference>
<keyword evidence="5" id="KW-0347">Helicase</keyword>
<feature type="region of interest" description="Disordered" evidence="9">
    <location>
        <begin position="367"/>
        <end position="389"/>
    </location>
</feature>
<evidence type="ECO:0000313" key="13">
    <source>
        <dbReference type="Proteomes" id="UP001165060"/>
    </source>
</evidence>
<feature type="domain" description="Helicase ATP-binding" evidence="10">
    <location>
        <begin position="1"/>
        <end position="112"/>
    </location>
</feature>
<dbReference type="PROSITE" id="PS51192">
    <property type="entry name" value="HELICASE_ATP_BIND_1"/>
    <property type="match status" value="1"/>
</dbReference>
<comment type="similarity">
    <text evidence="1">Belongs to the DEAD box helicase family. DDX54/DBP10 subfamily.</text>
</comment>
<comment type="caution">
    <text evidence="12">The sequence shown here is derived from an EMBL/GenBank/DDBJ whole genome shotgun (WGS) entry which is preliminary data.</text>
</comment>
<accession>A0ABQ6MC01</accession>
<keyword evidence="3" id="KW-0547">Nucleotide-binding</keyword>
<proteinExistence type="inferred from homology"/>
<dbReference type="EMBL" id="BRYB01000121">
    <property type="protein sequence ID" value="GMI23320.1"/>
    <property type="molecule type" value="Genomic_DNA"/>
</dbReference>
<feature type="compositionally biased region" description="Basic and acidic residues" evidence="9">
    <location>
        <begin position="377"/>
        <end position="389"/>
    </location>
</feature>
<dbReference type="InterPro" id="IPR012541">
    <property type="entry name" value="DBP10_C"/>
</dbReference>
<sequence length="859" mass="94217">MSKFTDLRAIPIVGGDGMEAQFNDLSNRPDIIVATPGRLAHHLLEVPDFTLGQVELVVYDEADRLFEMGFAQQLRDITKTMPSSRQSMLFSATMPKMLVEFARAGLNDPTLIRLESEANVSEQLRISFLTTRSTDKDAVLLYLLREVLTTTETNASKESKSSMSSKPFSKGPAVKPPLTIVFAATRHHVDYLSALLNSTNLPAVPIYGSMDPLARKSNLHAFRSGKVPILVVTDVAARGLDVPLIDHVIHHSFPPDPKLYIHRSGRAARAGRTGYAFALVEPDEMPFMVDLHLFLGRKLTHSEGVFEGEPHSQKLEYSLDEQTPDDVHFGSVPEGVITDEVENCRRLLANESGALNDENMPSLEKTAKNANKQYKRSRPEPSREGVRRSKEIIKLSPLPPHPLLVRIEADKMVELRTSARANVASADDMVARQDFLETMANFRPKETIFEAKASAGGSSTSGAIDRTRNTGTIKGDTKAIMKSMRREMKVSRSKSALVIAGSETAREWNGDSDVEGEEGEGQEAEEGEGQEAEEEDDGMEMLTNYDDLGELPPVPEPVAAPPRAPAASGPSDTKRRLSKKERKLLKAGKTLPPPPTSAPVKAPPQKSYRSDDYIEYEATPNTSQRDRDVEAALQPSAGMGKTAKSSALELLNAQLDIVGDEKQDLIQKQRLMRWDKQKRKYIATTVGDEAAGLTHAKKVRLESGAVLEGKKAKEAKLGALYEKWQAKTNKSVGRQGVFDEIVNDDDAAAAAERDAEPGRTPGGKKINPRWQTKEKLAQKAGNKKRNEEEIKSASAIKKKREQDAKNKVKNMKKSDRASYERHQKAKSRGGDKPGGDKPGGAGGGGKKAAFSKGKPKGKR</sequence>
<dbReference type="PROSITE" id="PS51194">
    <property type="entry name" value="HELICASE_CTER"/>
    <property type="match status" value="1"/>
</dbReference>
<dbReference type="EC" id="3.6.4.13" evidence="2"/>
<dbReference type="InterPro" id="IPR011545">
    <property type="entry name" value="DEAD/DEAH_box_helicase_dom"/>
</dbReference>
<feature type="compositionally biased region" description="Acidic residues" evidence="9">
    <location>
        <begin position="510"/>
        <end position="539"/>
    </location>
</feature>
<keyword evidence="13" id="KW-1185">Reference proteome</keyword>
<feature type="compositionally biased region" description="Low complexity" evidence="9">
    <location>
        <begin position="161"/>
        <end position="170"/>
    </location>
</feature>
<evidence type="ECO:0000313" key="12">
    <source>
        <dbReference type="EMBL" id="GMI23320.1"/>
    </source>
</evidence>
<feature type="compositionally biased region" description="Basic residues" evidence="9">
    <location>
        <begin position="576"/>
        <end position="586"/>
    </location>
</feature>
<evidence type="ECO:0000256" key="5">
    <source>
        <dbReference type="ARBA" id="ARBA00022806"/>
    </source>
</evidence>
<feature type="region of interest" description="Disordered" evidence="9">
    <location>
        <begin position="485"/>
        <end position="611"/>
    </location>
</feature>
<feature type="compositionally biased region" description="Basic and acidic residues" evidence="9">
    <location>
        <begin position="800"/>
        <end position="835"/>
    </location>
</feature>
<dbReference type="Pfam" id="PF08147">
    <property type="entry name" value="DBP10CT"/>
    <property type="match status" value="1"/>
</dbReference>
<dbReference type="Proteomes" id="UP001165060">
    <property type="component" value="Unassembled WGS sequence"/>
</dbReference>
<dbReference type="InterPro" id="IPR050079">
    <property type="entry name" value="DEAD_box_RNA_helicase"/>
</dbReference>